<evidence type="ECO:0008006" key="3">
    <source>
        <dbReference type="Google" id="ProtNLM"/>
    </source>
</evidence>
<proteinExistence type="predicted"/>
<feature type="compositionally biased region" description="Polar residues" evidence="1">
    <location>
        <begin position="263"/>
        <end position="272"/>
    </location>
</feature>
<evidence type="ECO:0000256" key="1">
    <source>
        <dbReference type="SAM" id="MobiDB-lite"/>
    </source>
</evidence>
<dbReference type="PANTHER" id="PTHR13467">
    <property type="entry name" value="CUE DOMAIN CONTAINING PROTEIN 1"/>
    <property type="match status" value="1"/>
</dbReference>
<organism evidence="2">
    <name type="scientific">Leptocylindrus danicus</name>
    <dbReference type="NCBI Taxonomy" id="163516"/>
    <lineage>
        <taxon>Eukaryota</taxon>
        <taxon>Sar</taxon>
        <taxon>Stramenopiles</taxon>
        <taxon>Ochrophyta</taxon>
        <taxon>Bacillariophyta</taxon>
        <taxon>Coscinodiscophyceae</taxon>
        <taxon>Chaetocerotophycidae</taxon>
        <taxon>Leptocylindrales</taxon>
        <taxon>Leptocylindraceae</taxon>
        <taxon>Leptocylindrus</taxon>
    </lineage>
</organism>
<accession>A0A7S2L3U3</accession>
<feature type="region of interest" description="Disordered" evidence="1">
    <location>
        <begin position="213"/>
        <end position="240"/>
    </location>
</feature>
<feature type="compositionally biased region" description="Acidic residues" evidence="1">
    <location>
        <begin position="282"/>
        <end position="291"/>
    </location>
</feature>
<feature type="region of interest" description="Disordered" evidence="1">
    <location>
        <begin position="262"/>
        <end position="322"/>
    </location>
</feature>
<gene>
    <name evidence="2" type="ORF">LDAN0321_LOCUS14553</name>
</gene>
<evidence type="ECO:0000313" key="2">
    <source>
        <dbReference type="EMBL" id="CAD9594545.1"/>
    </source>
</evidence>
<protein>
    <recommendedName>
        <fullName evidence="3">CUE domain-containing protein</fullName>
    </recommendedName>
</protein>
<name>A0A7S2L3U3_9STRA</name>
<dbReference type="PANTHER" id="PTHR13467:SF3">
    <property type="entry name" value="CUE DOMAIN-CONTAINING PROTEIN 1"/>
    <property type="match status" value="1"/>
</dbReference>
<feature type="compositionally biased region" description="Polar residues" evidence="1">
    <location>
        <begin position="213"/>
        <end position="223"/>
    </location>
</feature>
<dbReference type="AlphaFoldDB" id="A0A7S2L3U3"/>
<sequence length="322" mass="34932">MAVSYEEALSTLTSMFGSEGSKWTTDSLDQVLRHHEGHMENTVEAVLGHGDGDPNVLIQRLKDPSAAAAAVDMDEEIARQLAKDLQKGNIGANNEPVSLGAGMDEEIGRQLASSSLGAATDAHRVARISTVTPPVAAPKARTPAPVVNDSDTLPRVDLPSDFLRIPGYKHRTTTPEEDADEQLARMLQEEDFLKELKGNPEFAYLARGGGFQQKQRVNRQSRANAGYPGASRGANDGPNIIENLSKMGEAAKQKLALFAAQFNQQNKPNHQTRSTERRGLLDDDDAGEEELLFAVSNGNAEMEMKDMSHNSWSSKPSGKKND</sequence>
<reference evidence="2" key="1">
    <citation type="submission" date="2021-01" db="EMBL/GenBank/DDBJ databases">
        <authorList>
            <person name="Corre E."/>
            <person name="Pelletier E."/>
            <person name="Niang G."/>
            <person name="Scheremetjew M."/>
            <person name="Finn R."/>
            <person name="Kale V."/>
            <person name="Holt S."/>
            <person name="Cochrane G."/>
            <person name="Meng A."/>
            <person name="Brown T."/>
            <person name="Cohen L."/>
        </authorList>
    </citation>
    <scope>NUCLEOTIDE SEQUENCE</scope>
    <source>
        <strain evidence="2">B650</strain>
    </source>
</reference>
<feature type="region of interest" description="Disordered" evidence="1">
    <location>
        <begin position="134"/>
        <end position="153"/>
    </location>
</feature>
<dbReference type="InterPro" id="IPR040192">
    <property type="entry name" value="CUEDC1"/>
</dbReference>
<dbReference type="EMBL" id="HBGY01023081">
    <property type="protein sequence ID" value="CAD9594545.1"/>
    <property type="molecule type" value="Transcribed_RNA"/>
</dbReference>